<evidence type="ECO:0000256" key="2">
    <source>
        <dbReference type="SAM" id="Phobius"/>
    </source>
</evidence>
<proteinExistence type="predicted"/>
<feature type="transmembrane region" description="Helical" evidence="2">
    <location>
        <begin position="186"/>
        <end position="208"/>
    </location>
</feature>
<dbReference type="Proteomes" id="UP000639403">
    <property type="component" value="Unassembled WGS sequence"/>
</dbReference>
<feature type="transmembrane region" description="Helical" evidence="2">
    <location>
        <begin position="239"/>
        <end position="263"/>
    </location>
</feature>
<feature type="transmembrane region" description="Helical" evidence="2">
    <location>
        <begin position="314"/>
        <end position="332"/>
    </location>
</feature>
<protein>
    <submittedName>
        <fullName evidence="3">Uncharacterized protein</fullName>
    </submittedName>
</protein>
<reference evidence="3" key="1">
    <citation type="submission" date="2020-11" db="EMBL/GenBank/DDBJ databases">
        <authorList>
            <person name="Koelle M."/>
            <person name="Horta M.A.C."/>
            <person name="Nowrousian M."/>
            <person name="Ohm R.A."/>
            <person name="Benz P."/>
            <person name="Pilgard A."/>
        </authorList>
    </citation>
    <scope>NUCLEOTIDE SEQUENCE</scope>
    <source>
        <strain evidence="3">FPRL280</strain>
    </source>
</reference>
<sequence>MDNTSYLLASRLVLHYSRCGVSQSILNNDTYQALQCVAGQPISGIGTSCIICPNSDIAGVGVRAAFYIQSLFNTLLVILSPEDAAASAWAGALLTAALVIAAFVQKAASPPSLTLHHATLILNSLAIAPMLPVWKPPLPLSEARRARTLQSQESLAEAEDAVLARELQENLTRKERRKSHNRQRAAITFALLSQVVFQWAWGLFLFVAPDYGQPACNQDTIVWILYFPLNAQNINEADYAIWPAWLLFCLGVTLYYAIALAVFSGERTHKGLSRVSTITSIASSMQSAHTPMPVQLYRVTMAAVPTWRDMRGQIFMWGNVVAVILWTSYIVISELQIQWNCIYSGENSFSGFGQITAAFLAFTPIWSIIVALCRLPGELRKAERARTRGRARATEELALLAHPDHGPEPEPEDSATSSWLATPRAVWNRMRSASPTLRQRAASRLRSRSQPRRANTDGVQYHELQELTPASPPVSLRVREIRATRQGSRSRLMITSRGQMSPSNTNAQRKAVI</sequence>
<dbReference type="EMBL" id="JADOXO010000170">
    <property type="protein sequence ID" value="KAF9810508.1"/>
    <property type="molecule type" value="Genomic_DNA"/>
</dbReference>
<reference evidence="3" key="2">
    <citation type="journal article" name="Front. Microbiol.">
        <title>Degradative Capacity of Two Strains of Rhodonia placenta: From Phenotype to Genotype.</title>
        <authorList>
            <person name="Kolle M."/>
            <person name="Horta M.A.C."/>
            <person name="Nowrousian M."/>
            <person name="Ohm R.A."/>
            <person name="Benz J.P."/>
            <person name="Pilgard A."/>
        </authorList>
    </citation>
    <scope>NUCLEOTIDE SEQUENCE</scope>
    <source>
        <strain evidence="3">FPRL280</strain>
    </source>
</reference>
<organism evidence="3 4">
    <name type="scientific">Rhodonia placenta</name>
    <dbReference type="NCBI Taxonomy" id="104341"/>
    <lineage>
        <taxon>Eukaryota</taxon>
        <taxon>Fungi</taxon>
        <taxon>Dikarya</taxon>
        <taxon>Basidiomycota</taxon>
        <taxon>Agaricomycotina</taxon>
        <taxon>Agaricomycetes</taxon>
        <taxon>Polyporales</taxon>
        <taxon>Adustoporiaceae</taxon>
        <taxon>Rhodonia</taxon>
    </lineage>
</organism>
<keyword evidence="2" id="KW-1133">Transmembrane helix</keyword>
<keyword evidence="2" id="KW-0812">Transmembrane</keyword>
<feature type="transmembrane region" description="Helical" evidence="2">
    <location>
        <begin position="352"/>
        <end position="375"/>
    </location>
</feature>
<dbReference type="AlphaFoldDB" id="A0A8H7NZ69"/>
<name>A0A8H7NZ69_9APHY</name>
<feature type="compositionally biased region" description="Basic residues" evidence="1">
    <location>
        <begin position="441"/>
        <end position="451"/>
    </location>
</feature>
<keyword evidence="2" id="KW-0472">Membrane</keyword>
<feature type="region of interest" description="Disordered" evidence="1">
    <location>
        <begin position="431"/>
        <end position="457"/>
    </location>
</feature>
<evidence type="ECO:0000313" key="3">
    <source>
        <dbReference type="EMBL" id="KAF9810508.1"/>
    </source>
</evidence>
<feature type="transmembrane region" description="Helical" evidence="2">
    <location>
        <begin position="84"/>
        <end position="104"/>
    </location>
</feature>
<accession>A0A8H7NZ69</accession>
<comment type="caution">
    <text evidence="3">The sequence shown here is derived from an EMBL/GenBank/DDBJ whole genome shotgun (WGS) entry which is preliminary data.</text>
</comment>
<evidence type="ECO:0000256" key="1">
    <source>
        <dbReference type="SAM" id="MobiDB-lite"/>
    </source>
</evidence>
<evidence type="ECO:0000313" key="4">
    <source>
        <dbReference type="Proteomes" id="UP000639403"/>
    </source>
</evidence>
<gene>
    <name evidence="3" type="ORF">IEO21_06869</name>
</gene>